<evidence type="ECO:0000313" key="2">
    <source>
        <dbReference type="Proteomes" id="UP001253851"/>
    </source>
</evidence>
<name>A0ABD5FSG9_ENTCA</name>
<comment type="caution">
    <text evidence="1">The sequence shown here is derived from an EMBL/GenBank/DDBJ whole genome shotgun (WGS) entry which is preliminary data.</text>
</comment>
<dbReference type="RefSeq" id="WP_311957836.1">
    <property type="nucleotide sequence ID" value="NZ_JARQDZ010000027.1"/>
</dbReference>
<gene>
    <name evidence="1" type="ORF">P7I34_17840</name>
</gene>
<dbReference type="EMBL" id="JARQDZ010000027">
    <property type="protein sequence ID" value="MDT2984496.1"/>
    <property type="molecule type" value="Genomic_DNA"/>
</dbReference>
<reference evidence="1 2" key="1">
    <citation type="submission" date="2023-03" db="EMBL/GenBank/DDBJ databases">
        <authorList>
            <person name="Shen W."/>
            <person name="Cai J."/>
        </authorList>
    </citation>
    <scope>NUCLEOTIDE SEQUENCE [LARGE SCALE GENOMIC DNA]</scope>
    <source>
        <strain evidence="1 2">B516</strain>
    </source>
</reference>
<evidence type="ECO:0000313" key="1">
    <source>
        <dbReference type="EMBL" id="MDT2984496.1"/>
    </source>
</evidence>
<organism evidence="1 2">
    <name type="scientific">Enterococcus casseliflavus</name>
    <name type="common">Enterococcus flavescens</name>
    <dbReference type="NCBI Taxonomy" id="37734"/>
    <lineage>
        <taxon>Bacteria</taxon>
        <taxon>Bacillati</taxon>
        <taxon>Bacillota</taxon>
        <taxon>Bacilli</taxon>
        <taxon>Lactobacillales</taxon>
        <taxon>Enterococcaceae</taxon>
        <taxon>Enterococcus</taxon>
    </lineage>
</organism>
<proteinExistence type="predicted"/>
<protein>
    <submittedName>
        <fullName evidence="1">DUF6275 family protein</fullName>
    </submittedName>
</protein>
<dbReference type="AlphaFoldDB" id="A0ABD5FSG9"/>
<dbReference type="Proteomes" id="UP001253851">
    <property type="component" value="Unassembled WGS sequence"/>
</dbReference>
<sequence length="87" mass="9900">MGDQEFVSAAKKAIVKAFNERKGSLHPPLKEEELYVVWLAKALQNNKALLATNRSGDGLYFEVTNNGDKNEMYLDVYKKQENICLSY</sequence>
<dbReference type="InterPro" id="IPR046242">
    <property type="entry name" value="DUF6275"/>
</dbReference>
<accession>A0ABD5FSG9</accession>
<dbReference type="Pfam" id="PF19791">
    <property type="entry name" value="DUF6275"/>
    <property type="match status" value="1"/>
</dbReference>